<gene>
    <name evidence="2" type="ORF">OV287_21090</name>
</gene>
<evidence type="ECO:0000256" key="1">
    <source>
        <dbReference type="SAM" id="MobiDB-lite"/>
    </source>
</evidence>
<sequence>MATEKERKSQETREASTERKFERKPPSPDEAREGIPGYGQPPEDLREKQLPDQQW</sequence>
<feature type="region of interest" description="Disordered" evidence="1">
    <location>
        <begin position="1"/>
        <end position="55"/>
    </location>
</feature>
<evidence type="ECO:0000313" key="3">
    <source>
        <dbReference type="Proteomes" id="UP001207654"/>
    </source>
</evidence>
<feature type="compositionally biased region" description="Basic and acidic residues" evidence="1">
    <location>
        <begin position="1"/>
        <end position="33"/>
    </location>
</feature>
<evidence type="ECO:0000313" key="2">
    <source>
        <dbReference type="EMBL" id="MCY1076980.1"/>
    </source>
</evidence>
<protein>
    <submittedName>
        <fullName evidence="2">Uncharacterized protein</fullName>
    </submittedName>
</protein>
<keyword evidence="3" id="KW-1185">Reference proteome</keyword>
<reference evidence="2 3" key="1">
    <citation type="submission" date="2022-11" db="EMBL/GenBank/DDBJ databases">
        <title>Minimal conservation of predation-associated metabolite biosynthetic gene clusters underscores biosynthetic potential of Myxococcota including descriptions for ten novel species: Archangium lansinium sp. nov., Myxococcus landrumus sp. nov., Nannocystis bai.</title>
        <authorList>
            <person name="Ahearne A."/>
            <person name="Stevens C."/>
            <person name="Phillips K."/>
        </authorList>
    </citation>
    <scope>NUCLEOTIDE SEQUENCE [LARGE SCALE GENOMIC DNA]</scope>
    <source>
        <strain evidence="2 3">MIWBW</strain>
    </source>
</reference>
<comment type="caution">
    <text evidence="2">The sequence shown here is derived from an EMBL/GenBank/DDBJ whole genome shotgun (WGS) entry which is preliminary data.</text>
</comment>
<dbReference type="RefSeq" id="WP_267535835.1">
    <property type="nucleotide sequence ID" value="NZ_JAPNKA010000001.1"/>
</dbReference>
<feature type="compositionally biased region" description="Basic and acidic residues" evidence="1">
    <location>
        <begin position="43"/>
        <end position="55"/>
    </location>
</feature>
<proteinExistence type="predicted"/>
<accession>A0ABT4A5S9</accession>
<organism evidence="2 3">
    <name type="scientific">Archangium lansingense</name>
    <dbReference type="NCBI Taxonomy" id="2995310"/>
    <lineage>
        <taxon>Bacteria</taxon>
        <taxon>Pseudomonadati</taxon>
        <taxon>Myxococcota</taxon>
        <taxon>Myxococcia</taxon>
        <taxon>Myxococcales</taxon>
        <taxon>Cystobacterineae</taxon>
        <taxon>Archangiaceae</taxon>
        <taxon>Archangium</taxon>
    </lineage>
</organism>
<dbReference type="EMBL" id="JAPNKA010000001">
    <property type="protein sequence ID" value="MCY1076980.1"/>
    <property type="molecule type" value="Genomic_DNA"/>
</dbReference>
<dbReference type="Proteomes" id="UP001207654">
    <property type="component" value="Unassembled WGS sequence"/>
</dbReference>
<name>A0ABT4A5S9_9BACT</name>